<organism evidence="7">
    <name type="scientific">Moorella thermoacetica Y72</name>
    <dbReference type="NCBI Taxonomy" id="1325331"/>
    <lineage>
        <taxon>Bacteria</taxon>
        <taxon>Bacillati</taxon>
        <taxon>Bacillota</taxon>
        <taxon>Clostridia</taxon>
        <taxon>Neomoorellales</taxon>
        <taxon>Neomoorellaceae</taxon>
        <taxon>Neomoorella</taxon>
    </lineage>
</organism>
<dbReference type="PANTHER" id="PTHR43182:SF1">
    <property type="entry name" value="COBALT-PRECORRIN-7 C(5)-METHYLTRANSFERASE"/>
    <property type="match status" value="1"/>
</dbReference>
<dbReference type="CDD" id="cd11644">
    <property type="entry name" value="Precorrin-6Y-MT"/>
    <property type="match status" value="1"/>
</dbReference>
<keyword evidence="4" id="KW-0808">Transferase</keyword>
<dbReference type="GO" id="GO:0032259">
    <property type="term" value="P:methylation"/>
    <property type="evidence" value="ECO:0007669"/>
    <property type="project" value="UniProtKB-KW"/>
</dbReference>
<dbReference type="InterPro" id="IPR035996">
    <property type="entry name" value="4pyrrol_Methylase_sf"/>
</dbReference>
<evidence type="ECO:0000256" key="4">
    <source>
        <dbReference type="ARBA" id="ARBA00022679"/>
    </source>
</evidence>
<feature type="domain" description="Tetrapyrrole methylase" evidence="6">
    <location>
        <begin position="8"/>
        <end position="192"/>
    </location>
</feature>
<dbReference type="NCBIfam" id="TIGR02467">
    <property type="entry name" value="CbiE"/>
    <property type="match status" value="1"/>
</dbReference>
<evidence type="ECO:0000259" key="6">
    <source>
        <dbReference type="Pfam" id="PF00590"/>
    </source>
</evidence>
<name>A0A0S6UGE6_NEOTH</name>
<reference evidence="7" key="1">
    <citation type="journal article" date="2014" name="Gene">
        <title>Genome-guided analysis of transformation efficiency and carbon dioxide assimilation by Moorella thermoacetica Y72.</title>
        <authorList>
            <person name="Tsukahara K."/>
            <person name="Kita A."/>
            <person name="Nakashimada Y."/>
            <person name="Hoshino T."/>
            <person name="Murakami K."/>
        </authorList>
    </citation>
    <scope>NUCLEOTIDE SEQUENCE [LARGE SCALE GENOMIC DNA]</scope>
    <source>
        <strain evidence="7">Y72</strain>
    </source>
</reference>
<dbReference type="RefSeq" id="WP_025774552.1">
    <property type="nucleotide sequence ID" value="NZ_DF238840.1"/>
</dbReference>
<dbReference type="InterPro" id="IPR014777">
    <property type="entry name" value="4pyrrole_Mease_sub1"/>
</dbReference>
<dbReference type="UniPathway" id="UPA00148"/>
<dbReference type="SUPFAM" id="SSF53790">
    <property type="entry name" value="Tetrapyrrole methylase"/>
    <property type="match status" value="1"/>
</dbReference>
<keyword evidence="5" id="KW-0949">S-adenosyl-L-methionine</keyword>
<dbReference type="PANTHER" id="PTHR43182">
    <property type="entry name" value="COBALT-PRECORRIN-6B C(15)-METHYLTRANSFERASE (DECARBOXYLATING)"/>
    <property type="match status" value="1"/>
</dbReference>
<keyword evidence="2" id="KW-0169">Cobalamin biosynthesis</keyword>
<dbReference type="GO" id="GO:0008276">
    <property type="term" value="F:protein methyltransferase activity"/>
    <property type="evidence" value="ECO:0007669"/>
    <property type="project" value="InterPro"/>
</dbReference>
<proteinExistence type="predicted"/>
<keyword evidence="3 7" id="KW-0489">Methyltransferase</keyword>
<evidence type="ECO:0000256" key="2">
    <source>
        <dbReference type="ARBA" id="ARBA00022573"/>
    </source>
</evidence>
<evidence type="ECO:0000256" key="3">
    <source>
        <dbReference type="ARBA" id="ARBA00022603"/>
    </source>
</evidence>
<evidence type="ECO:0000256" key="5">
    <source>
        <dbReference type="ARBA" id="ARBA00022691"/>
    </source>
</evidence>
<evidence type="ECO:0000256" key="1">
    <source>
        <dbReference type="ARBA" id="ARBA00004953"/>
    </source>
</evidence>
<dbReference type="GO" id="GO:0009236">
    <property type="term" value="P:cobalamin biosynthetic process"/>
    <property type="evidence" value="ECO:0007669"/>
    <property type="project" value="UniProtKB-UniPathway"/>
</dbReference>
<dbReference type="Pfam" id="PF00590">
    <property type="entry name" value="TP_methylase"/>
    <property type="match status" value="1"/>
</dbReference>
<dbReference type="InterPro" id="IPR012818">
    <property type="entry name" value="CbiE"/>
</dbReference>
<gene>
    <name evidence="7" type="ORF">MTY_2175</name>
</gene>
<dbReference type="EMBL" id="DF238840">
    <property type="protein sequence ID" value="GAF26835.1"/>
    <property type="molecule type" value="Genomic_DNA"/>
</dbReference>
<sequence length="216" mass="23031">MTVSKGWLTVIGVGPGSPEYLTPAARRAALAAEILVGGPRALQLFADLPREKQVIGGDLEKIYSFLLRVRPRPTAVLVSGDPGFFSLLGWLKRKFPEEEIRVIPGISSIQLAFARLGQGWEGATFLSLHGRPLATLEPYLPHLAAGSIKMVLLTGGTSTPSALGRYLADKGLAKLRLWIGTDLGTEQEQTAWLTAVELAGGDLPAAGVVIIGYDHP</sequence>
<dbReference type="Gene3D" id="3.40.1010.10">
    <property type="entry name" value="Cobalt-precorrin-4 Transmethylase, Domain 1"/>
    <property type="match status" value="1"/>
</dbReference>
<comment type="pathway">
    <text evidence="1">Cofactor biosynthesis; adenosylcobalamin biosynthesis.</text>
</comment>
<evidence type="ECO:0000313" key="7">
    <source>
        <dbReference type="EMBL" id="GAF26835.1"/>
    </source>
</evidence>
<dbReference type="InterPro" id="IPR000878">
    <property type="entry name" value="4pyrrol_Mease"/>
</dbReference>
<dbReference type="Proteomes" id="UP000063718">
    <property type="component" value="Unassembled WGS sequence"/>
</dbReference>
<dbReference type="AlphaFoldDB" id="A0A0S6UGE6"/>
<accession>A0A0S6UGE6</accession>
<dbReference type="InterPro" id="IPR050714">
    <property type="entry name" value="Cobalamin_biosynth_MTase"/>
</dbReference>
<protein>
    <submittedName>
        <fullName evidence="7">Precorrin-6B methylase 1</fullName>
    </submittedName>
</protein>